<dbReference type="InterPro" id="IPR001258">
    <property type="entry name" value="NHL_repeat"/>
</dbReference>
<accession>A0A915JF92</accession>
<feature type="repeat" description="NHL" evidence="2">
    <location>
        <begin position="79"/>
        <end position="122"/>
    </location>
</feature>
<dbReference type="Pfam" id="PF17170">
    <property type="entry name" value="DUF5128"/>
    <property type="match status" value="1"/>
</dbReference>
<feature type="repeat" description="NHL" evidence="2">
    <location>
        <begin position="184"/>
        <end position="216"/>
    </location>
</feature>
<dbReference type="GO" id="GO:0008270">
    <property type="term" value="F:zinc ion binding"/>
    <property type="evidence" value="ECO:0007669"/>
    <property type="project" value="UniProtKB-KW"/>
</dbReference>
<dbReference type="GO" id="GO:0000209">
    <property type="term" value="P:protein polyubiquitination"/>
    <property type="evidence" value="ECO:0007669"/>
    <property type="project" value="TreeGrafter"/>
</dbReference>
<feature type="compositionally biased region" description="Low complexity" evidence="3">
    <location>
        <begin position="7"/>
        <end position="17"/>
    </location>
</feature>
<dbReference type="WBParaSite" id="nRc.2.0.1.t25156-RA">
    <property type="protein sequence ID" value="nRc.2.0.1.t25156-RA"/>
    <property type="gene ID" value="nRc.2.0.1.g25156"/>
</dbReference>
<dbReference type="CDD" id="cd14954">
    <property type="entry name" value="NHL_TRIM71_like"/>
    <property type="match status" value="1"/>
</dbReference>
<reference evidence="5" key="1">
    <citation type="submission" date="2022-11" db="UniProtKB">
        <authorList>
            <consortium name="WormBaseParasite"/>
        </authorList>
    </citation>
    <scope>IDENTIFICATION</scope>
</reference>
<dbReference type="SUPFAM" id="SSF101898">
    <property type="entry name" value="NHL repeat"/>
    <property type="match status" value="1"/>
</dbReference>
<dbReference type="InterPro" id="IPR011042">
    <property type="entry name" value="6-blade_b-propeller_TolB-like"/>
</dbReference>
<dbReference type="InterPro" id="IPR050952">
    <property type="entry name" value="TRIM-NHL_E3_ligases"/>
</dbReference>
<organism evidence="4 5">
    <name type="scientific">Romanomermis culicivorax</name>
    <name type="common">Nematode worm</name>
    <dbReference type="NCBI Taxonomy" id="13658"/>
    <lineage>
        <taxon>Eukaryota</taxon>
        <taxon>Metazoa</taxon>
        <taxon>Ecdysozoa</taxon>
        <taxon>Nematoda</taxon>
        <taxon>Enoplea</taxon>
        <taxon>Dorylaimia</taxon>
        <taxon>Mermithida</taxon>
        <taxon>Mermithoidea</taxon>
        <taxon>Mermithidae</taxon>
        <taxon>Romanomermis</taxon>
    </lineage>
</organism>
<dbReference type="Gene3D" id="2.120.10.30">
    <property type="entry name" value="TolB, C-terminal domain"/>
    <property type="match status" value="1"/>
</dbReference>
<keyword evidence="1" id="KW-0677">Repeat</keyword>
<evidence type="ECO:0000313" key="4">
    <source>
        <dbReference type="Proteomes" id="UP000887565"/>
    </source>
</evidence>
<proteinExistence type="predicted"/>
<dbReference type="GO" id="GO:0061630">
    <property type="term" value="F:ubiquitin protein ligase activity"/>
    <property type="evidence" value="ECO:0007669"/>
    <property type="project" value="TreeGrafter"/>
</dbReference>
<dbReference type="OMA" id="NCHASFT"/>
<dbReference type="Pfam" id="PF01436">
    <property type="entry name" value="NHL"/>
    <property type="match status" value="2"/>
</dbReference>
<dbReference type="PANTHER" id="PTHR24104:SF48">
    <property type="entry name" value="PROTEIN WECH"/>
    <property type="match status" value="1"/>
</dbReference>
<dbReference type="FunFam" id="2.120.10.30:FF:000037">
    <property type="entry name" value="Uncharacterized protein, isoform E"/>
    <property type="match status" value="1"/>
</dbReference>
<feature type="compositionally biased region" description="Basic and acidic residues" evidence="3">
    <location>
        <begin position="20"/>
        <end position="31"/>
    </location>
</feature>
<dbReference type="PANTHER" id="PTHR24104">
    <property type="entry name" value="E3 UBIQUITIN-PROTEIN LIGASE NHLRC1-RELATED"/>
    <property type="match status" value="1"/>
</dbReference>
<keyword evidence="4" id="KW-1185">Reference proteome</keyword>
<evidence type="ECO:0000256" key="3">
    <source>
        <dbReference type="SAM" id="MobiDB-lite"/>
    </source>
</evidence>
<name>A0A915JF92_ROMCU</name>
<evidence type="ECO:0000256" key="1">
    <source>
        <dbReference type="ARBA" id="ARBA00022737"/>
    </source>
</evidence>
<sequence length="366" mass="40631">MEHVLTSGAGASAGASARDLSQDGTEHRDFESSGIDRVCSSNCVQIVYIYVRNKNICGSPFSLMVRQGRDYSTVGANPLFSFATEGQAEGQLYRPWGIACDKLSRIVVSDRGNNRIQIFDQKGNFLTTFGREGKGDGEFKKPAGLAINNNNEIIVVDKDNHRIQVFTAEGKFIFAFGEEGLLCGQFNYPWDCAVNNAGCIAVSDTRNHRIQLFDSKGSFVRKFPFDFGEPRRNLHSNKGQASTPRGLVFTQDGRLLVTDFNHHRLIVIYPDNSDHARAYGTLGEGNFNFNRPQGIDVDLDGTILLCDGKNNRCQVFTPQLEFLGCFGTENERSVMKTPCDLCVTPEGRVFVVDFDNSMIRCLGEEI</sequence>
<feature type="repeat" description="NHL" evidence="2">
    <location>
        <begin position="126"/>
        <end position="169"/>
    </location>
</feature>
<evidence type="ECO:0000313" key="5">
    <source>
        <dbReference type="WBParaSite" id="nRc.2.0.1.t25156-RA"/>
    </source>
</evidence>
<dbReference type="PROSITE" id="PS51125">
    <property type="entry name" value="NHL"/>
    <property type="match status" value="3"/>
</dbReference>
<dbReference type="GO" id="GO:0043161">
    <property type="term" value="P:proteasome-mediated ubiquitin-dependent protein catabolic process"/>
    <property type="evidence" value="ECO:0007669"/>
    <property type="project" value="TreeGrafter"/>
</dbReference>
<dbReference type="AlphaFoldDB" id="A0A915JF92"/>
<dbReference type="Proteomes" id="UP000887565">
    <property type="component" value="Unplaced"/>
</dbReference>
<protein>
    <submittedName>
        <fullName evidence="5">Uncharacterized protein</fullName>
    </submittedName>
</protein>
<evidence type="ECO:0000256" key="2">
    <source>
        <dbReference type="PROSITE-ProRule" id="PRU00504"/>
    </source>
</evidence>
<feature type="region of interest" description="Disordered" evidence="3">
    <location>
        <begin position="1"/>
        <end position="31"/>
    </location>
</feature>